<evidence type="ECO:0008006" key="5">
    <source>
        <dbReference type="Google" id="ProtNLM"/>
    </source>
</evidence>
<feature type="region of interest" description="Disordered" evidence="1">
    <location>
        <begin position="34"/>
        <end position="77"/>
    </location>
</feature>
<dbReference type="EMBL" id="BAABLD010000008">
    <property type="protein sequence ID" value="GAA5163953.1"/>
    <property type="molecule type" value="Genomic_DNA"/>
</dbReference>
<keyword evidence="2" id="KW-0472">Membrane</keyword>
<accession>A0ABP9QLS4</accession>
<feature type="transmembrane region" description="Helical" evidence="2">
    <location>
        <begin position="6"/>
        <end position="27"/>
    </location>
</feature>
<keyword evidence="4" id="KW-1185">Reference proteome</keyword>
<evidence type="ECO:0000313" key="3">
    <source>
        <dbReference type="EMBL" id="GAA5163953.1"/>
    </source>
</evidence>
<evidence type="ECO:0000313" key="4">
    <source>
        <dbReference type="Proteomes" id="UP001500547"/>
    </source>
</evidence>
<keyword evidence="2" id="KW-0812">Transmembrane</keyword>
<keyword evidence="2" id="KW-1133">Transmembrane helix</keyword>
<organism evidence="3 4">
    <name type="scientific">Viridibacterium curvum</name>
    <dbReference type="NCBI Taxonomy" id="1101404"/>
    <lineage>
        <taxon>Bacteria</taxon>
        <taxon>Pseudomonadati</taxon>
        <taxon>Pseudomonadota</taxon>
        <taxon>Betaproteobacteria</taxon>
        <taxon>Rhodocyclales</taxon>
        <taxon>Rhodocyclaceae</taxon>
        <taxon>Viridibacterium</taxon>
    </lineage>
</organism>
<reference evidence="4" key="1">
    <citation type="journal article" date="2019" name="Int. J. Syst. Evol. Microbiol.">
        <title>The Global Catalogue of Microorganisms (GCM) 10K type strain sequencing project: providing services to taxonomists for standard genome sequencing and annotation.</title>
        <authorList>
            <consortium name="The Broad Institute Genomics Platform"/>
            <consortium name="The Broad Institute Genome Sequencing Center for Infectious Disease"/>
            <person name="Wu L."/>
            <person name="Ma J."/>
        </authorList>
    </citation>
    <scope>NUCLEOTIDE SEQUENCE [LARGE SCALE GENOMIC DNA]</scope>
    <source>
        <strain evidence="4">JCM 18715</strain>
    </source>
</reference>
<evidence type="ECO:0000256" key="2">
    <source>
        <dbReference type="SAM" id="Phobius"/>
    </source>
</evidence>
<dbReference type="Proteomes" id="UP001500547">
    <property type="component" value="Unassembled WGS sequence"/>
</dbReference>
<gene>
    <name evidence="3" type="ORF">GCM10025770_16980</name>
</gene>
<dbReference type="RefSeq" id="WP_345532473.1">
    <property type="nucleotide sequence ID" value="NZ_BAABLD010000008.1"/>
</dbReference>
<name>A0ABP9QLS4_9RHOO</name>
<sequence>MSAASLYSFIEPLLVGLVVLLAAWQLARQFAPRLSRRNPPSGNSCGSCHDSCGNCSSTPPANQPAALIRYPSRPDQT</sequence>
<proteinExistence type="predicted"/>
<evidence type="ECO:0000256" key="1">
    <source>
        <dbReference type="SAM" id="MobiDB-lite"/>
    </source>
</evidence>
<comment type="caution">
    <text evidence="3">The sequence shown here is derived from an EMBL/GenBank/DDBJ whole genome shotgun (WGS) entry which is preliminary data.</text>
</comment>
<protein>
    <recommendedName>
        <fullName evidence="5">FeoB-associated Cys-rich membrane protein</fullName>
    </recommendedName>
</protein>